<feature type="non-terminal residue" evidence="1">
    <location>
        <position position="1"/>
    </location>
</feature>
<keyword evidence="2" id="KW-1185">Reference proteome</keyword>
<comment type="caution">
    <text evidence="1">The sequence shown here is derived from an EMBL/GenBank/DDBJ whole genome shotgun (WGS) entry which is preliminary data.</text>
</comment>
<feature type="non-terminal residue" evidence="1">
    <location>
        <position position="67"/>
    </location>
</feature>
<reference evidence="1" key="1">
    <citation type="submission" date="2021-06" db="EMBL/GenBank/DDBJ databases">
        <authorList>
            <person name="Kallberg Y."/>
            <person name="Tangrot J."/>
            <person name="Rosling A."/>
        </authorList>
    </citation>
    <scope>NUCLEOTIDE SEQUENCE</scope>
    <source>
        <strain evidence="1">FL966</strain>
    </source>
</reference>
<proteinExistence type="predicted"/>
<sequence>DILETILGPRLLINSEMQGTFCFIHDVQLFASEFQMHLIFLIRQLWQLLHTGLNFCEDIVLENTVLI</sequence>
<dbReference type="AlphaFoldDB" id="A0A9N9PM06"/>
<accession>A0A9N9PM06</accession>
<evidence type="ECO:0000313" key="1">
    <source>
        <dbReference type="EMBL" id="CAG8830491.1"/>
    </source>
</evidence>
<protein>
    <submittedName>
        <fullName evidence="1">6424_t:CDS:1</fullName>
    </submittedName>
</protein>
<organism evidence="1 2">
    <name type="scientific">Cetraspora pellucida</name>
    <dbReference type="NCBI Taxonomy" id="1433469"/>
    <lineage>
        <taxon>Eukaryota</taxon>
        <taxon>Fungi</taxon>
        <taxon>Fungi incertae sedis</taxon>
        <taxon>Mucoromycota</taxon>
        <taxon>Glomeromycotina</taxon>
        <taxon>Glomeromycetes</taxon>
        <taxon>Diversisporales</taxon>
        <taxon>Gigasporaceae</taxon>
        <taxon>Cetraspora</taxon>
    </lineage>
</organism>
<evidence type="ECO:0000313" key="2">
    <source>
        <dbReference type="Proteomes" id="UP000789759"/>
    </source>
</evidence>
<gene>
    <name evidence="1" type="ORF">CPELLU_LOCUS20610</name>
</gene>
<dbReference type="Proteomes" id="UP000789759">
    <property type="component" value="Unassembled WGS sequence"/>
</dbReference>
<dbReference type="EMBL" id="CAJVQA010064139">
    <property type="protein sequence ID" value="CAG8830491.1"/>
    <property type="molecule type" value="Genomic_DNA"/>
</dbReference>
<name>A0A9N9PM06_9GLOM</name>